<evidence type="ECO:0000256" key="11">
    <source>
        <dbReference type="ARBA" id="ARBA00022833"/>
    </source>
</evidence>
<dbReference type="InterPro" id="IPR041698">
    <property type="entry name" value="Methyltransf_25"/>
</dbReference>
<dbReference type="InterPro" id="IPR029063">
    <property type="entry name" value="SAM-dependent_MTases_sf"/>
</dbReference>
<keyword evidence="4" id="KW-0963">Cytoplasm</keyword>
<keyword evidence="8 15" id="KW-0949">S-adenosyl-L-methionine</keyword>
<evidence type="ECO:0000313" key="20">
    <source>
        <dbReference type="EMBL" id="OWF37667.1"/>
    </source>
</evidence>
<dbReference type="PANTHER" id="PTHR11006:SF53">
    <property type="entry name" value="PROTEIN ARGININE N-METHYLTRANSFERASE 3"/>
    <property type="match status" value="1"/>
</dbReference>
<keyword evidence="7 15" id="KW-0808">Transferase</keyword>
<feature type="compositionally biased region" description="Acidic residues" evidence="16">
    <location>
        <begin position="8"/>
        <end position="31"/>
    </location>
</feature>
<dbReference type="GO" id="GO:0032259">
    <property type="term" value="P:methylation"/>
    <property type="evidence" value="ECO:0007669"/>
    <property type="project" value="UniProtKB-KW"/>
</dbReference>
<evidence type="ECO:0000256" key="10">
    <source>
        <dbReference type="ARBA" id="ARBA00022771"/>
    </source>
</evidence>
<feature type="region of interest" description="Disordered" evidence="16">
    <location>
        <begin position="1"/>
        <end position="31"/>
    </location>
</feature>
<dbReference type="Pfam" id="PF13649">
    <property type="entry name" value="Methyltransf_25"/>
    <property type="match status" value="1"/>
</dbReference>
<protein>
    <recommendedName>
        <fullName evidence="3">type I protein arginine methyltransferase</fullName>
        <ecNumber evidence="3">2.1.1.319</ecNumber>
    </recommendedName>
</protein>
<dbReference type="FunFam" id="3.40.50.150:FF:000034">
    <property type="entry name" value="Protein arginine N-methyltransferase 3"/>
    <property type="match status" value="1"/>
</dbReference>
<evidence type="ECO:0000256" key="14">
    <source>
        <dbReference type="ARBA" id="ARBA00049303"/>
    </source>
</evidence>
<dbReference type="PROSITE" id="PS51678">
    <property type="entry name" value="SAM_MT_PRMT"/>
    <property type="match status" value="1"/>
</dbReference>
<dbReference type="Proteomes" id="UP000242188">
    <property type="component" value="Unassembled WGS sequence"/>
</dbReference>
<dbReference type="EMBL" id="NEDP02005585">
    <property type="protein sequence ID" value="OWF37667.1"/>
    <property type="molecule type" value="Genomic_DNA"/>
</dbReference>
<evidence type="ECO:0000256" key="8">
    <source>
        <dbReference type="ARBA" id="ARBA00022691"/>
    </source>
</evidence>
<dbReference type="EC" id="2.1.1.319" evidence="3"/>
<comment type="subcellular location">
    <subcellularLocation>
        <location evidence="2">Cytoplasm</location>
        <location evidence="2">Cytosol</location>
    </subcellularLocation>
    <subcellularLocation>
        <location evidence="1">Nucleus</location>
    </subcellularLocation>
</comment>
<dbReference type="STRING" id="6573.A0A210PMG7"/>
<evidence type="ECO:0000259" key="17">
    <source>
        <dbReference type="Pfam" id="PF13649"/>
    </source>
</evidence>
<dbReference type="PANTHER" id="PTHR11006">
    <property type="entry name" value="PROTEIN ARGININE N-METHYLTRANSFERASE"/>
    <property type="match status" value="1"/>
</dbReference>
<evidence type="ECO:0000256" key="1">
    <source>
        <dbReference type="ARBA" id="ARBA00004123"/>
    </source>
</evidence>
<sequence length="476" mass="54642">MASKEVSDNFEEFEEDSDDGEGWEEKEEEMEEGEDVMCLFCQQRLLGVDEMFKHCRCDHGFDMAWAGRFWQLDSIQFIKLVNYVRTEKPSCEDLLKYKPGDVPPWGSDNFMKPCNPDDILLQFDIEDMLENTENSPMMNSVSTTQNGSPGEANMTLSLSEYHELCHRLKVAEEKSAKADEQIHELIQNMEKMKVVTKDIVMLQSQEPIKPQNIIETLTEDEDDAYFGSYAHFSIHEEMLKDKVRTESYRDFMYQNTDLFKDKVVLDVGCGTGILSMFAARSGARQVISVDQSDVVYQAMDIIRENSLEDRVTVIKGRIEDVDLPVDKVDIIISEWMGYFLLFESMLDSVLYARDKYLAPGGVVHPDKCNISLVASGDPDLHSKHVTFWDNVYGYKMTCMKSEVVKEASVEVVKSEKIITDAVVVKEIDVCTCRLEDLQFHKHFSLTVKEDGQIYAIVSYFDMFFDKGCSSKVYLMD</sequence>
<keyword evidence="11" id="KW-0862">Zinc</keyword>
<evidence type="ECO:0000259" key="19">
    <source>
        <dbReference type="Pfam" id="PF22528"/>
    </source>
</evidence>
<evidence type="ECO:0000256" key="7">
    <source>
        <dbReference type="ARBA" id="ARBA00022679"/>
    </source>
</evidence>
<reference evidence="20 21" key="1">
    <citation type="journal article" date="2017" name="Nat. Ecol. Evol.">
        <title>Scallop genome provides insights into evolution of bilaterian karyotype and development.</title>
        <authorList>
            <person name="Wang S."/>
            <person name="Zhang J."/>
            <person name="Jiao W."/>
            <person name="Li J."/>
            <person name="Xun X."/>
            <person name="Sun Y."/>
            <person name="Guo X."/>
            <person name="Huan P."/>
            <person name="Dong B."/>
            <person name="Zhang L."/>
            <person name="Hu X."/>
            <person name="Sun X."/>
            <person name="Wang J."/>
            <person name="Zhao C."/>
            <person name="Wang Y."/>
            <person name="Wang D."/>
            <person name="Huang X."/>
            <person name="Wang R."/>
            <person name="Lv J."/>
            <person name="Li Y."/>
            <person name="Zhang Z."/>
            <person name="Liu B."/>
            <person name="Lu W."/>
            <person name="Hui Y."/>
            <person name="Liang J."/>
            <person name="Zhou Z."/>
            <person name="Hou R."/>
            <person name="Li X."/>
            <person name="Liu Y."/>
            <person name="Li H."/>
            <person name="Ning X."/>
            <person name="Lin Y."/>
            <person name="Zhao L."/>
            <person name="Xing Q."/>
            <person name="Dou J."/>
            <person name="Li Y."/>
            <person name="Mao J."/>
            <person name="Guo H."/>
            <person name="Dou H."/>
            <person name="Li T."/>
            <person name="Mu C."/>
            <person name="Jiang W."/>
            <person name="Fu Q."/>
            <person name="Fu X."/>
            <person name="Miao Y."/>
            <person name="Liu J."/>
            <person name="Yu Q."/>
            <person name="Li R."/>
            <person name="Liao H."/>
            <person name="Li X."/>
            <person name="Kong Y."/>
            <person name="Jiang Z."/>
            <person name="Chourrout D."/>
            <person name="Li R."/>
            <person name="Bao Z."/>
        </authorList>
    </citation>
    <scope>NUCLEOTIDE SEQUENCE [LARGE SCALE GENOMIC DNA]</scope>
    <source>
        <strain evidence="20 21">PY_sf001</strain>
    </source>
</reference>
<evidence type="ECO:0000256" key="2">
    <source>
        <dbReference type="ARBA" id="ARBA00004514"/>
    </source>
</evidence>
<keyword evidence="12" id="KW-0539">Nucleus</keyword>
<dbReference type="SUPFAM" id="SSF57667">
    <property type="entry name" value="beta-beta-alpha zinc fingers"/>
    <property type="match status" value="1"/>
</dbReference>
<evidence type="ECO:0000256" key="5">
    <source>
        <dbReference type="ARBA" id="ARBA00022553"/>
    </source>
</evidence>
<evidence type="ECO:0000256" key="13">
    <source>
        <dbReference type="ARBA" id="ARBA00047384"/>
    </source>
</evidence>
<gene>
    <name evidence="20" type="ORF">KP79_PYT07869</name>
</gene>
<dbReference type="GO" id="GO:0008270">
    <property type="term" value="F:zinc ion binding"/>
    <property type="evidence" value="ECO:0007669"/>
    <property type="project" value="UniProtKB-KW"/>
</dbReference>
<dbReference type="OrthoDB" id="7848332at2759"/>
<dbReference type="GO" id="GO:0035242">
    <property type="term" value="F:protein-arginine omega-N asymmetric methyltransferase activity"/>
    <property type="evidence" value="ECO:0007669"/>
    <property type="project" value="UniProtKB-EC"/>
</dbReference>
<evidence type="ECO:0000313" key="21">
    <source>
        <dbReference type="Proteomes" id="UP000242188"/>
    </source>
</evidence>
<organism evidence="20 21">
    <name type="scientific">Mizuhopecten yessoensis</name>
    <name type="common">Japanese scallop</name>
    <name type="synonym">Patinopecten yessoensis</name>
    <dbReference type="NCBI Taxonomy" id="6573"/>
    <lineage>
        <taxon>Eukaryota</taxon>
        <taxon>Metazoa</taxon>
        <taxon>Spiralia</taxon>
        <taxon>Lophotrochozoa</taxon>
        <taxon>Mollusca</taxon>
        <taxon>Bivalvia</taxon>
        <taxon>Autobranchia</taxon>
        <taxon>Pteriomorphia</taxon>
        <taxon>Pectinida</taxon>
        <taxon>Pectinoidea</taxon>
        <taxon>Pectinidae</taxon>
        <taxon>Mizuhopecten</taxon>
    </lineage>
</organism>
<name>A0A210PMG7_MIZYE</name>
<evidence type="ECO:0000256" key="15">
    <source>
        <dbReference type="PROSITE-ProRule" id="PRU01015"/>
    </source>
</evidence>
<dbReference type="Gene3D" id="2.70.160.11">
    <property type="entry name" value="Hnrnp arginine n-methyltransferase1"/>
    <property type="match status" value="1"/>
</dbReference>
<evidence type="ECO:0000256" key="4">
    <source>
        <dbReference type="ARBA" id="ARBA00022490"/>
    </source>
</evidence>
<dbReference type="InterPro" id="IPR036236">
    <property type="entry name" value="Znf_C2H2_sf"/>
</dbReference>
<keyword evidence="6 15" id="KW-0489">Methyltransferase</keyword>
<dbReference type="CDD" id="cd02440">
    <property type="entry name" value="AdoMet_MTases"/>
    <property type="match status" value="1"/>
</dbReference>
<keyword evidence="21" id="KW-1185">Reference proteome</keyword>
<evidence type="ECO:0000256" key="3">
    <source>
        <dbReference type="ARBA" id="ARBA00011925"/>
    </source>
</evidence>
<dbReference type="Pfam" id="PF21137">
    <property type="entry name" value="ANM3_C2H2_Zf"/>
    <property type="match status" value="1"/>
</dbReference>
<comment type="catalytic activity">
    <reaction evidence="13">
        <text>L-arginyl-[protein] + 2 S-adenosyl-L-methionine = N(omega),N(omega)-dimethyl-L-arginyl-[protein] + 2 S-adenosyl-L-homocysteine + 2 H(+)</text>
        <dbReference type="Rhea" id="RHEA:48096"/>
        <dbReference type="Rhea" id="RHEA-COMP:10532"/>
        <dbReference type="Rhea" id="RHEA-COMP:11991"/>
        <dbReference type="ChEBI" id="CHEBI:15378"/>
        <dbReference type="ChEBI" id="CHEBI:29965"/>
        <dbReference type="ChEBI" id="CHEBI:57856"/>
        <dbReference type="ChEBI" id="CHEBI:59789"/>
        <dbReference type="ChEBI" id="CHEBI:61897"/>
        <dbReference type="EC" id="2.1.1.319"/>
    </reaction>
    <physiologicalReaction direction="left-to-right" evidence="13">
        <dbReference type="Rhea" id="RHEA:48097"/>
    </physiologicalReaction>
</comment>
<dbReference type="InterPro" id="IPR025799">
    <property type="entry name" value="Arg_MeTrfase"/>
</dbReference>
<dbReference type="InterPro" id="IPR055135">
    <property type="entry name" value="PRMT_dom"/>
</dbReference>
<evidence type="ECO:0000256" key="9">
    <source>
        <dbReference type="ARBA" id="ARBA00022723"/>
    </source>
</evidence>
<evidence type="ECO:0000256" key="12">
    <source>
        <dbReference type="ARBA" id="ARBA00023242"/>
    </source>
</evidence>
<feature type="domain" description="Methyltransferase" evidence="17">
    <location>
        <begin position="264"/>
        <end position="361"/>
    </location>
</feature>
<dbReference type="AlphaFoldDB" id="A0A210PMG7"/>
<dbReference type="Pfam" id="PF22528">
    <property type="entry name" value="PRMT_C"/>
    <property type="match status" value="1"/>
</dbReference>
<keyword evidence="9" id="KW-0479">Metal-binding</keyword>
<feature type="domain" description="Protein arginine N-methyltransferase" evidence="19">
    <location>
        <begin position="372"/>
        <end position="467"/>
    </location>
</feature>
<dbReference type="InterPro" id="IPR049482">
    <property type="entry name" value="ANM3-like_C2H2_Zf"/>
</dbReference>
<evidence type="ECO:0000256" key="16">
    <source>
        <dbReference type="SAM" id="MobiDB-lite"/>
    </source>
</evidence>
<proteinExistence type="predicted"/>
<comment type="caution">
    <text evidence="20">The sequence shown here is derived from an EMBL/GenBank/DDBJ whole genome shotgun (WGS) entry which is preliminary data.</text>
</comment>
<feature type="domain" description="Protein arginine N-methyltransferase 3-like C2H2 zinc finger" evidence="18">
    <location>
        <begin position="70"/>
        <end position="113"/>
    </location>
</feature>
<dbReference type="GO" id="GO:0005634">
    <property type="term" value="C:nucleus"/>
    <property type="evidence" value="ECO:0007669"/>
    <property type="project" value="UniProtKB-SubCell"/>
</dbReference>
<dbReference type="Gene3D" id="3.40.50.150">
    <property type="entry name" value="Vaccinia Virus protein VP39"/>
    <property type="match status" value="1"/>
</dbReference>
<accession>A0A210PMG7</accession>
<keyword evidence="10" id="KW-0863">Zinc-finger</keyword>
<evidence type="ECO:0000256" key="6">
    <source>
        <dbReference type="ARBA" id="ARBA00022603"/>
    </source>
</evidence>
<comment type="catalytic activity">
    <reaction evidence="14">
        <text>L-arginyl-[protein] + S-adenosyl-L-methionine = N(omega)-methyl-L-arginyl-[protein] + S-adenosyl-L-homocysteine + H(+)</text>
        <dbReference type="Rhea" id="RHEA:48100"/>
        <dbReference type="Rhea" id="RHEA-COMP:10532"/>
        <dbReference type="Rhea" id="RHEA-COMP:11990"/>
        <dbReference type="ChEBI" id="CHEBI:15378"/>
        <dbReference type="ChEBI" id="CHEBI:29965"/>
        <dbReference type="ChEBI" id="CHEBI:57856"/>
        <dbReference type="ChEBI" id="CHEBI:59789"/>
        <dbReference type="ChEBI" id="CHEBI:65280"/>
    </reaction>
    <physiologicalReaction direction="left-to-right" evidence="14">
        <dbReference type="Rhea" id="RHEA:48101"/>
    </physiologicalReaction>
</comment>
<dbReference type="GO" id="GO:0042054">
    <property type="term" value="F:histone methyltransferase activity"/>
    <property type="evidence" value="ECO:0007669"/>
    <property type="project" value="TreeGrafter"/>
</dbReference>
<keyword evidence="5" id="KW-0597">Phosphoprotein</keyword>
<dbReference type="GO" id="GO:0005829">
    <property type="term" value="C:cytosol"/>
    <property type="evidence" value="ECO:0007669"/>
    <property type="project" value="UniProtKB-SubCell"/>
</dbReference>
<dbReference type="SUPFAM" id="SSF53335">
    <property type="entry name" value="S-adenosyl-L-methionine-dependent methyltransferases"/>
    <property type="match status" value="1"/>
</dbReference>
<evidence type="ECO:0000259" key="18">
    <source>
        <dbReference type="Pfam" id="PF21137"/>
    </source>
</evidence>